<keyword evidence="2" id="KW-0489">Methyltransferase</keyword>
<keyword evidence="8" id="KW-1185">Reference proteome</keyword>
<dbReference type="Pfam" id="PF10988">
    <property type="entry name" value="DUF2807"/>
    <property type="match status" value="1"/>
</dbReference>
<evidence type="ECO:0000256" key="5">
    <source>
        <dbReference type="SAM" id="MobiDB-lite"/>
    </source>
</evidence>
<keyword evidence="3" id="KW-0808">Transferase</keyword>
<feature type="region of interest" description="Disordered" evidence="5">
    <location>
        <begin position="52"/>
        <end position="72"/>
    </location>
</feature>
<dbReference type="PANTHER" id="PTHR10867:SF32">
    <property type="entry name" value="NICOTINAMIDE N-METHYLTRANSFERASE"/>
    <property type="match status" value="1"/>
</dbReference>
<dbReference type="EMBL" id="MTYJ01000313">
    <property type="protein sequence ID" value="OWA53302.1"/>
    <property type="molecule type" value="Genomic_DNA"/>
</dbReference>
<dbReference type="SUPFAM" id="SSF53335">
    <property type="entry name" value="S-adenosyl-L-methionine-dependent methyltransferases"/>
    <property type="match status" value="1"/>
</dbReference>
<dbReference type="InterPro" id="IPR000940">
    <property type="entry name" value="NNMT_TEMT_trans"/>
</dbReference>
<reference evidence="8" key="1">
    <citation type="submission" date="2017-01" db="EMBL/GenBank/DDBJ databases">
        <title>Comparative genomics of anhydrobiosis in the tardigrade Hypsibius dujardini.</title>
        <authorList>
            <person name="Yoshida Y."/>
            <person name="Koutsovoulos G."/>
            <person name="Laetsch D."/>
            <person name="Stevens L."/>
            <person name="Kumar S."/>
            <person name="Horikawa D."/>
            <person name="Ishino K."/>
            <person name="Komine S."/>
            <person name="Tomita M."/>
            <person name="Blaxter M."/>
            <person name="Arakawa K."/>
        </authorList>
    </citation>
    <scope>NUCLEOTIDE SEQUENCE [LARGE SCALE GENOMIC DNA]</scope>
    <source>
        <strain evidence="8">Z151</strain>
    </source>
</reference>
<organism evidence="7 8">
    <name type="scientific">Hypsibius exemplaris</name>
    <name type="common">Freshwater tardigrade</name>
    <dbReference type="NCBI Taxonomy" id="2072580"/>
    <lineage>
        <taxon>Eukaryota</taxon>
        <taxon>Metazoa</taxon>
        <taxon>Ecdysozoa</taxon>
        <taxon>Tardigrada</taxon>
        <taxon>Eutardigrada</taxon>
        <taxon>Parachela</taxon>
        <taxon>Hypsibioidea</taxon>
        <taxon>Hypsibiidae</taxon>
        <taxon>Hypsibius</taxon>
    </lineage>
</organism>
<proteinExistence type="inferred from homology"/>
<dbReference type="Pfam" id="PF01234">
    <property type="entry name" value="NNMT_PNMT_TEMT"/>
    <property type="match status" value="1"/>
</dbReference>
<accession>A0A9X6RMT0</accession>
<feature type="domain" description="Putative auto-transporter adhesin head GIN" evidence="6">
    <location>
        <begin position="93"/>
        <end position="191"/>
    </location>
</feature>
<dbReference type="OrthoDB" id="10050085at2759"/>
<evidence type="ECO:0000256" key="2">
    <source>
        <dbReference type="ARBA" id="ARBA00022603"/>
    </source>
</evidence>
<dbReference type="GO" id="GO:0032259">
    <property type="term" value="P:methylation"/>
    <property type="evidence" value="ECO:0007669"/>
    <property type="project" value="UniProtKB-KW"/>
</dbReference>
<evidence type="ECO:0000256" key="1">
    <source>
        <dbReference type="ARBA" id="ARBA00007996"/>
    </source>
</evidence>
<evidence type="ECO:0000256" key="3">
    <source>
        <dbReference type="ARBA" id="ARBA00022679"/>
    </source>
</evidence>
<gene>
    <name evidence="7" type="ORF">BV898_17737</name>
</gene>
<dbReference type="GO" id="GO:0008170">
    <property type="term" value="F:N-methyltransferase activity"/>
    <property type="evidence" value="ECO:0007669"/>
    <property type="project" value="TreeGrafter"/>
</dbReference>
<evidence type="ECO:0000313" key="8">
    <source>
        <dbReference type="Proteomes" id="UP000192578"/>
    </source>
</evidence>
<sequence>MMAKATVCSIAFASESFPTGSCTSESRDVRQYTGVRAGAAFKVSITINGQEGVTVQPRRRGDPGAGGNRRLDENSCVSIDTEALARSQSPPLSVREDSIRLVSQGSSSIQLAVESSLVIANLQGSSILDVSGSATAGQITAQGFSQFNGLDLRLTTAQVTGQGSSQIAIAVSTSVTGSLHGSAQVQLRGQPQVQIQRSDIRKCDVSPIAELPAVDLVLSSFTLEVATQTVGDFSNALRRNTDRHVQSGGVIILIVSVEETYWQVNNNTFYVLYINEGHVEAALKATEFLDFDMRELDMRSHQPCLLNNAVVSTPVPSSVVCR</sequence>
<dbReference type="GO" id="GO:0005829">
    <property type="term" value="C:cytosol"/>
    <property type="evidence" value="ECO:0007669"/>
    <property type="project" value="TreeGrafter"/>
</dbReference>
<evidence type="ECO:0000259" key="6">
    <source>
        <dbReference type="Pfam" id="PF10988"/>
    </source>
</evidence>
<dbReference type="PANTHER" id="PTHR10867">
    <property type="entry name" value="NNMT/PNMT/TEMT FAMILY MEMBER"/>
    <property type="match status" value="1"/>
</dbReference>
<evidence type="ECO:0000256" key="4">
    <source>
        <dbReference type="ARBA" id="ARBA00022691"/>
    </source>
</evidence>
<dbReference type="Proteomes" id="UP000192578">
    <property type="component" value="Unassembled WGS sequence"/>
</dbReference>
<protein>
    <recommendedName>
        <fullName evidence="6">Putative auto-transporter adhesin head GIN domain-containing protein</fullName>
    </recommendedName>
</protein>
<keyword evidence="4" id="KW-0949">S-adenosyl-L-methionine</keyword>
<evidence type="ECO:0000313" key="7">
    <source>
        <dbReference type="EMBL" id="OWA53302.1"/>
    </source>
</evidence>
<dbReference type="AlphaFoldDB" id="A0A9X6RMT0"/>
<dbReference type="InterPro" id="IPR021255">
    <property type="entry name" value="DUF2807"/>
</dbReference>
<comment type="similarity">
    <text evidence="1">Belongs to the class I-like SAM-binding methyltransferase superfamily. NNMT/PNMT/TEMT family.</text>
</comment>
<dbReference type="Gene3D" id="3.40.50.150">
    <property type="entry name" value="Vaccinia Virus protein VP39"/>
    <property type="match status" value="1"/>
</dbReference>
<comment type="caution">
    <text evidence="7">The sequence shown here is derived from an EMBL/GenBank/DDBJ whole genome shotgun (WGS) entry which is preliminary data.</text>
</comment>
<dbReference type="InterPro" id="IPR029063">
    <property type="entry name" value="SAM-dependent_MTases_sf"/>
</dbReference>
<name>A0A9X6RMT0_HYPEX</name>